<dbReference type="AlphaFoldDB" id="A0A4Y2BLZ1"/>
<dbReference type="Proteomes" id="UP000499080">
    <property type="component" value="Unassembled WGS sequence"/>
</dbReference>
<evidence type="ECO:0000313" key="1">
    <source>
        <dbReference type="EMBL" id="GBL92963.1"/>
    </source>
</evidence>
<sequence length="107" mass="12128">MSTFQAEWERCESESRFLVNVKPIGVRHPPTGTGCGSLERECLFSCRLHRLTTIQKYKVHPKLAFVYVPKPSSSWFGLCCCGQLPLLLSAFICLSVASFEVKDFLLR</sequence>
<evidence type="ECO:0000313" key="2">
    <source>
        <dbReference type="Proteomes" id="UP000499080"/>
    </source>
</evidence>
<keyword evidence="2" id="KW-1185">Reference proteome</keyword>
<proteinExistence type="predicted"/>
<gene>
    <name evidence="1" type="ORF">AVEN_241104_1</name>
</gene>
<accession>A0A4Y2BLZ1</accession>
<comment type="caution">
    <text evidence="1">The sequence shown here is derived from an EMBL/GenBank/DDBJ whole genome shotgun (WGS) entry which is preliminary data.</text>
</comment>
<dbReference type="EMBL" id="BGPR01083822">
    <property type="protein sequence ID" value="GBL92963.1"/>
    <property type="molecule type" value="Genomic_DNA"/>
</dbReference>
<protein>
    <submittedName>
        <fullName evidence="1">Uncharacterized protein</fullName>
    </submittedName>
</protein>
<organism evidence="1 2">
    <name type="scientific">Araneus ventricosus</name>
    <name type="common">Orbweaver spider</name>
    <name type="synonym">Epeira ventricosa</name>
    <dbReference type="NCBI Taxonomy" id="182803"/>
    <lineage>
        <taxon>Eukaryota</taxon>
        <taxon>Metazoa</taxon>
        <taxon>Ecdysozoa</taxon>
        <taxon>Arthropoda</taxon>
        <taxon>Chelicerata</taxon>
        <taxon>Arachnida</taxon>
        <taxon>Araneae</taxon>
        <taxon>Araneomorphae</taxon>
        <taxon>Entelegynae</taxon>
        <taxon>Araneoidea</taxon>
        <taxon>Araneidae</taxon>
        <taxon>Araneus</taxon>
    </lineage>
</organism>
<reference evidence="1 2" key="1">
    <citation type="journal article" date="2019" name="Sci. Rep.">
        <title>Orb-weaving spider Araneus ventricosus genome elucidates the spidroin gene catalogue.</title>
        <authorList>
            <person name="Kono N."/>
            <person name="Nakamura H."/>
            <person name="Ohtoshi R."/>
            <person name="Moran D.A.P."/>
            <person name="Shinohara A."/>
            <person name="Yoshida Y."/>
            <person name="Fujiwara M."/>
            <person name="Mori M."/>
            <person name="Tomita M."/>
            <person name="Arakawa K."/>
        </authorList>
    </citation>
    <scope>NUCLEOTIDE SEQUENCE [LARGE SCALE GENOMIC DNA]</scope>
</reference>
<name>A0A4Y2BLZ1_ARAVE</name>